<keyword evidence="15" id="KW-1185">Reference proteome</keyword>
<feature type="domain" description="Fibronectin type III-like" evidence="13">
    <location>
        <begin position="717"/>
        <end position="786"/>
    </location>
</feature>
<dbReference type="InterPro" id="IPR002772">
    <property type="entry name" value="Glyco_hydro_3_C"/>
</dbReference>
<protein>
    <recommendedName>
        <fullName evidence="4 11">beta-glucosidase</fullName>
        <ecNumber evidence="4 11">3.2.1.21</ecNumber>
    </recommendedName>
</protein>
<evidence type="ECO:0000313" key="15">
    <source>
        <dbReference type="Proteomes" id="UP000030653"/>
    </source>
</evidence>
<organism evidence="14 15">
    <name type="scientific">Dacryopinax primogenitus (strain DJM 731)</name>
    <name type="common">Brown rot fungus</name>
    <dbReference type="NCBI Taxonomy" id="1858805"/>
    <lineage>
        <taxon>Eukaryota</taxon>
        <taxon>Fungi</taxon>
        <taxon>Dikarya</taxon>
        <taxon>Basidiomycota</taxon>
        <taxon>Agaricomycotina</taxon>
        <taxon>Dacrymycetes</taxon>
        <taxon>Dacrymycetales</taxon>
        <taxon>Dacrymycetaceae</taxon>
        <taxon>Dacryopinax</taxon>
    </lineage>
</organism>
<dbReference type="InterPro" id="IPR013783">
    <property type="entry name" value="Ig-like_fold"/>
</dbReference>
<dbReference type="Pfam" id="PF14310">
    <property type="entry name" value="Fn3-like"/>
    <property type="match status" value="1"/>
</dbReference>
<comment type="similarity">
    <text evidence="3 11">Belongs to the glycosyl hydrolase 3 family.</text>
</comment>
<dbReference type="GO" id="GO:0030245">
    <property type="term" value="P:cellulose catabolic process"/>
    <property type="evidence" value="ECO:0007669"/>
    <property type="project" value="UniProtKB-UniPathway"/>
</dbReference>
<gene>
    <name evidence="14" type="ORF">DACRYDRAFT_20627</name>
</gene>
<dbReference type="UniPathway" id="UPA00696"/>
<dbReference type="Pfam" id="PF00933">
    <property type="entry name" value="Glyco_hydro_3"/>
    <property type="match status" value="1"/>
</dbReference>
<keyword evidence="12" id="KW-0732">Signal</keyword>
<keyword evidence="9 11" id="KW-0326">Glycosidase</keyword>
<dbReference type="InterPro" id="IPR036962">
    <property type="entry name" value="Glyco_hydro_3_N_sf"/>
</dbReference>
<dbReference type="SUPFAM" id="SSF52279">
    <property type="entry name" value="Beta-D-glucan exohydrolase, C-terminal domain"/>
    <property type="match status" value="1"/>
</dbReference>
<evidence type="ECO:0000256" key="4">
    <source>
        <dbReference type="ARBA" id="ARBA00012744"/>
    </source>
</evidence>
<evidence type="ECO:0000259" key="13">
    <source>
        <dbReference type="SMART" id="SM01217"/>
    </source>
</evidence>
<dbReference type="GeneID" id="63687073"/>
<dbReference type="Gene3D" id="3.40.50.1700">
    <property type="entry name" value="Glycoside hydrolase family 3 C-terminal domain"/>
    <property type="match status" value="1"/>
</dbReference>
<comment type="catalytic activity">
    <reaction evidence="1 11">
        <text>Hydrolysis of terminal, non-reducing beta-D-glucosyl residues with release of beta-D-glucose.</text>
        <dbReference type="EC" id="3.2.1.21"/>
    </reaction>
</comment>
<dbReference type="FunFam" id="3.40.50.1700:FF:000003">
    <property type="entry name" value="Probable beta-glucosidase"/>
    <property type="match status" value="1"/>
</dbReference>
<dbReference type="STRING" id="1858805.M5G493"/>
<dbReference type="RefSeq" id="XP_040631975.1">
    <property type="nucleotide sequence ID" value="XM_040772011.1"/>
</dbReference>
<name>M5G493_DACPD</name>
<evidence type="ECO:0000256" key="7">
    <source>
        <dbReference type="ARBA" id="ARBA00023180"/>
    </source>
</evidence>
<dbReference type="PANTHER" id="PTHR42715">
    <property type="entry name" value="BETA-GLUCOSIDASE"/>
    <property type="match status" value="1"/>
</dbReference>
<accession>M5G493</accession>
<dbReference type="SMART" id="SM01217">
    <property type="entry name" value="Fn3_like"/>
    <property type="match status" value="1"/>
</dbReference>
<dbReference type="SUPFAM" id="SSF51445">
    <property type="entry name" value="(Trans)glycosidases"/>
    <property type="match status" value="1"/>
</dbReference>
<dbReference type="HOGENOM" id="CLU_004542_2_3_1"/>
<evidence type="ECO:0000256" key="3">
    <source>
        <dbReference type="ARBA" id="ARBA00005336"/>
    </source>
</evidence>
<evidence type="ECO:0000256" key="12">
    <source>
        <dbReference type="SAM" id="SignalP"/>
    </source>
</evidence>
<evidence type="ECO:0000256" key="11">
    <source>
        <dbReference type="RuleBase" id="RU361161"/>
    </source>
</evidence>
<dbReference type="OrthoDB" id="416222at2759"/>
<dbReference type="Pfam" id="PF01915">
    <property type="entry name" value="Glyco_hydro_3_C"/>
    <property type="match status" value="1"/>
</dbReference>
<keyword evidence="10 11" id="KW-0624">Polysaccharide degradation</keyword>
<dbReference type="InterPro" id="IPR017853">
    <property type="entry name" value="GH"/>
</dbReference>
<dbReference type="InterPro" id="IPR001764">
    <property type="entry name" value="Glyco_hydro_3_N"/>
</dbReference>
<dbReference type="Gene3D" id="2.60.40.10">
    <property type="entry name" value="Immunoglobulins"/>
    <property type="match status" value="1"/>
</dbReference>
<keyword evidence="8 11" id="KW-0119">Carbohydrate metabolism</keyword>
<evidence type="ECO:0000256" key="2">
    <source>
        <dbReference type="ARBA" id="ARBA00004987"/>
    </source>
</evidence>
<feature type="chain" id="PRO_5004067578" description="beta-glucosidase" evidence="12">
    <location>
        <begin position="20"/>
        <end position="797"/>
    </location>
</feature>
<evidence type="ECO:0000256" key="5">
    <source>
        <dbReference type="ARBA" id="ARBA00022801"/>
    </source>
</evidence>
<dbReference type="GO" id="GO:0008422">
    <property type="term" value="F:beta-glucosidase activity"/>
    <property type="evidence" value="ECO:0007669"/>
    <property type="project" value="UniProtKB-EC"/>
</dbReference>
<reference evidence="14 15" key="1">
    <citation type="journal article" date="2012" name="Science">
        <title>The Paleozoic origin of enzymatic lignin decomposition reconstructed from 31 fungal genomes.</title>
        <authorList>
            <person name="Floudas D."/>
            <person name="Binder M."/>
            <person name="Riley R."/>
            <person name="Barry K."/>
            <person name="Blanchette R.A."/>
            <person name="Henrissat B."/>
            <person name="Martinez A.T."/>
            <person name="Otillar R."/>
            <person name="Spatafora J.W."/>
            <person name="Yadav J.S."/>
            <person name="Aerts A."/>
            <person name="Benoit I."/>
            <person name="Boyd A."/>
            <person name="Carlson A."/>
            <person name="Copeland A."/>
            <person name="Coutinho P.M."/>
            <person name="de Vries R.P."/>
            <person name="Ferreira P."/>
            <person name="Findley K."/>
            <person name="Foster B."/>
            <person name="Gaskell J."/>
            <person name="Glotzer D."/>
            <person name="Gorecki P."/>
            <person name="Heitman J."/>
            <person name="Hesse C."/>
            <person name="Hori C."/>
            <person name="Igarashi K."/>
            <person name="Jurgens J.A."/>
            <person name="Kallen N."/>
            <person name="Kersten P."/>
            <person name="Kohler A."/>
            <person name="Kuees U."/>
            <person name="Kumar T.K.A."/>
            <person name="Kuo A."/>
            <person name="LaButti K."/>
            <person name="Larrondo L.F."/>
            <person name="Lindquist E."/>
            <person name="Ling A."/>
            <person name="Lombard V."/>
            <person name="Lucas S."/>
            <person name="Lundell T."/>
            <person name="Martin R."/>
            <person name="McLaughlin D.J."/>
            <person name="Morgenstern I."/>
            <person name="Morin E."/>
            <person name="Murat C."/>
            <person name="Nagy L.G."/>
            <person name="Nolan M."/>
            <person name="Ohm R.A."/>
            <person name="Patyshakuliyeva A."/>
            <person name="Rokas A."/>
            <person name="Ruiz-Duenas F.J."/>
            <person name="Sabat G."/>
            <person name="Salamov A."/>
            <person name="Samejima M."/>
            <person name="Schmutz J."/>
            <person name="Slot J.C."/>
            <person name="St John F."/>
            <person name="Stenlid J."/>
            <person name="Sun H."/>
            <person name="Sun S."/>
            <person name="Syed K."/>
            <person name="Tsang A."/>
            <person name="Wiebenga A."/>
            <person name="Young D."/>
            <person name="Pisabarro A."/>
            <person name="Eastwood D.C."/>
            <person name="Martin F."/>
            <person name="Cullen D."/>
            <person name="Grigoriev I.V."/>
            <person name="Hibbett D.S."/>
        </authorList>
    </citation>
    <scope>NUCLEOTIDE SEQUENCE [LARGE SCALE GENOMIC DNA]</scope>
    <source>
        <strain evidence="14 15">DJM-731 SS1</strain>
    </source>
</reference>
<dbReference type="AlphaFoldDB" id="M5G493"/>
<dbReference type="PANTHER" id="PTHR42715:SF2">
    <property type="entry name" value="BETA-GLUCOSIDASE F-RELATED"/>
    <property type="match status" value="1"/>
</dbReference>
<dbReference type="Proteomes" id="UP000030653">
    <property type="component" value="Unassembled WGS sequence"/>
</dbReference>
<dbReference type="FunFam" id="3.20.20.300:FF:000002">
    <property type="entry name" value="Probable beta-glucosidase"/>
    <property type="match status" value="1"/>
</dbReference>
<sequence length="797" mass="86188">MVRLSAVVVAALCAYAVKADILTGIPDAAPPGYEEWMSPIVVPAKTVTGDGPWASAVARAREFVGNLTLQEKVNLTTGAGANGRCVGMTGTIPRLNFTAFCLEDSPLGVRFTDFASAFPAGINVAMTWDKQMMYDRGYAMGQEHYGKGVNMALGPMTNMGRVQAGGRNWEGFGADPYLSGWGAYQTVQGIQAAGVIATVKHYIGNEQEHYRGGGGAYQVYSSNIDDRTMHEIYAWPFAEAVRAGVGSVMCSYNKINQTQACQNSKTLNGILKEELDFQGFVMSDWTAIISGADSVLAGCDMNMPGFMSYSDPEEYNPDTEVYSYWGSNLIQMVYNGSVPKSRVDDMVTRIMAAYYQMGQDKNYPALNFDQQTENTYVNGQLVNEHVNVMSTHGQTIREIGAASTVVLKNTGVLPVDVTKYKRYGIFGSDAAPNPDGPNGCSDRGCDQGTLAMGWGSGTANFPYLIDPLAAITSFVYSQEPDTVLEGILNDYNYAAINTVAAQADICLVFANADSGEGYITVDNNAGDRNNLTLWHGGEALINASTTYCNNTIVVLHTVGAVTMESWIDNENVTAVLYSALPGQESGNSLVDVLFGAVTPSGKLPYTIAKQRSDYPADVVYSSDQTTPQITYSEALKIDYRWFDSLNITPRFEFGFGLSYTTFTYSDLEIWPVGLYSSYPYATNASLAPSPGGAQDLFYTAYGVSFHVTNTGARDGAEVSQLYLGFPPSAGEPPKVLRGFEKTTIKSQNTAVVVLGLLKHDISIWDVVSQSWQVPSGKFTVMIGSSSRDIRLTGTFTV</sequence>
<dbReference type="InterPro" id="IPR026891">
    <property type="entry name" value="Fn3-like"/>
</dbReference>
<dbReference type="OMA" id="YYPSPWA"/>
<dbReference type="PROSITE" id="PS00775">
    <property type="entry name" value="GLYCOSYL_HYDROL_F3"/>
    <property type="match status" value="1"/>
</dbReference>
<dbReference type="EC" id="3.2.1.21" evidence="4 11"/>
<dbReference type="PRINTS" id="PR00133">
    <property type="entry name" value="GLHYDRLASE3"/>
</dbReference>
<evidence type="ECO:0000256" key="1">
    <source>
        <dbReference type="ARBA" id="ARBA00000448"/>
    </source>
</evidence>
<evidence type="ECO:0000256" key="10">
    <source>
        <dbReference type="ARBA" id="ARBA00023326"/>
    </source>
</evidence>
<dbReference type="EMBL" id="JH795857">
    <property type="protein sequence ID" value="EJU05081.1"/>
    <property type="molecule type" value="Genomic_DNA"/>
</dbReference>
<dbReference type="InterPro" id="IPR050288">
    <property type="entry name" value="Cellulose_deg_GH3"/>
</dbReference>
<dbReference type="InterPro" id="IPR019800">
    <property type="entry name" value="Glyco_hydro_3_AS"/>
</dbReference>
<proteinExistence type="inferred from homology"/>
<evidence type="ECO:0000256" key="8">
    <source>
        <dbReference type="ARBA" id="ARBA00023277"/>
    </source>
</evidence>
<evidence type="ECO:0000313" key="14">
    <source>
        <dbReference type="EMBL" id="EJU05081.1"/>
    </source>
</evidence>
<keyword evidence="7" id="KW-0325">Glycoprotein</keyword>
<keyword evidence="5 11" id="KW-0378">Hydrolase</keyword>
<evidence type="ECO:0000256" key="9">
    <source>
        <dbReference type="ARBA" id="ARBA00023295"/>
    </source>
</evidence>
<dbReference type="Gene3D" id="3.20.20.300">
    <property type="entry name" value="Glycoside hydrolase, family 3, N-terminal domain"/>
    <property type="match status" value="1"/>
</dbReference>
<keyword evidence="6" id="KW-0136">Cellulose degradation</keyword>
<evidence type="ECO:0000256" key="6">
    <source>
        <dbReference type="ARBA" id="ARBA00023001"/>
    </source>
</evidence>
<feature type="signal peptide" evidence="12">
    <location>
        <begin position="1"/>
        <end position="19"/>
    </location>
</feature>
<dbReference type="InterPro" id="IPR036881">
    <property type="entry name" value="Glyco_hydro_3_C_sf"/>
</dbReference>
<comment type="pathway">
    <text evidence="2 11">Glycan metabolism; cellulose degradation.</text>
</comment>